<dbReference type="SUPFAM" id="SSF53756">
    <property type="entry name" value="UDP-Glycosyltransferase/glycogen phosphorylase"/>
    <property type="match status" value="1"/>
</dbReference>
<protein>
    <submittedName>
        <fullName evidence="2">Ubiquinone biosynthesis O-methyltransferase</fullName>
        <ecNumber evidence="2">2.1.1.222</ecNumber>
    </submittedName>
</protein>
<organism evidence="2 3">
    <name type="scientific">Sulfoacidibacillus ferrooxidans</name>
    <dbReference type="NCBI Taxonomy" id="2005001"/>
    <lineage>
        <taxon>Bacteria</taxon>
        <taxon>Bacillati</taxon>
        <taxon>Bacillota</taxon>
        <taxon>Bacilli</taxon>
        <taxon>Bacillales</taxon>
        <taxon>Alicyclobacillaceae</taxon>
        <taxon>Sulfoacidibacillus</taxon>
    </lineage>
</organism>
<keyword evidence="3" id="KW-1185">Reference proteome</keyword>
<evidence type="ECO:0000259" key="1">
    <source>
        <dbReference type="Pfam" id="PF00534"/>
    </source>
</evidence>
<dbReference type="SUPFAM" id="SSF53335">
    <property type="entry name" value="S-adenosyl-L-methionine-dependent methyltransferases"/>
    <property type="match status" value="1"/>
</dbReference>
<dbReference type="GO" id="GO:0016757">
    <property type="term" value="F:glycosyltransferase activity"/>
    <property type="evidence" value="ECO:0007669"/>
    <property type="project" value="InterPro"/>
</dbReference>
<dbReference type="AlphaFoldDB" id="A0A9X2AFB8"/>
<dbReference type="GO" id="GO:0102208">
    <property type="term" value="F:2-polyprenyl-6-hydroxyphenol methylase activity"/>
    <property type="evidence" value="ECO:0007669"/>
    <property type="project" value="UniProtKB-EC"/>
</dbReference>
<gene>
    <name evidence="2" type="primary">ubiG_1</name>
    <name evidence="2" type="ORF">MM817_02172</name>
</gene>
<dbReference type="Gene3D" id="3.40.50.2000">
    <property type="entry name" value="Glycogen Phosphorylase B"/>
    <property type="match status" value="2"/>
</dbReference>
<evidence type="ECO:0000313" key="2">
    <source>
        <dbReference type="EMBL" id="MCI0183881.1"/>
    </source>
</evidence>
<comment type="caution">
    <text evidence="2">The sequence shown here is derived from an EMBL/GenBank/DDBJ whole genome shotgun (WGS) entry which is preliminary data.</text>
</comment>
<dbReference type="EMBL" id="JALBUF010000006">
    <property type="protein sequence ID" value="MCI0183881.1"/>
    <property type="molecule type" value="Genomic_DNA"/>
</dbReference>
<dbReference type="Pfam" id="PF13489">
    <property type="entry name" value="Methyltransf_23"/>
    <property type="match status" value="1"/>
</dbReference>
<dbReference type="InterPro" id="IPR029063">
    <property type="entry name" value="SAM-dependent_MTases_sf"/>
</dbReference>
<keyword evidence="2" id="KW-0489">Methyltransferase</keyword>
<dbReference type="GO" id="GO:0032259">
    <property type="term" value="P:methylation"/>
    <property type="evidence" value="ECO:0007669"/>
    <property type="project" value="UniProtKB-KW"/>
</dbReference>
<dbReference type="Proteomes" id="UP001139263">
    <property type="component" value="Unassembled WGS sequence"/>
</dbReference>
<feature type="domain" description="Glycosyl transferase family 1" evidence="1">
    <location>
        <begin position="231"/>
        <end position="371"/>
    </location>
</feature>
<name>A0A9X2AFB8_9BACL</name>
<dbReference type="EC" id="2.1.1.222" evidence="2"/>
<evidence type="ECO:0000313" key="3">
    <source>
        <dbReference type="Proteomes" id="UP001139263"/>
    </source>
</evidence>
<dbReference type="InterPro" id="IPR001296">
    <property type="entry name" value="Glyco_trans_1"/>
</dbReference>
<keyword evidence="2" id="KW-0808">Transferase</keyword>
<proteinExistence type="predicted"/>
<dbReference type="Pfam" id="PF00534">
    <property type="entry name" value="Glycos_transf_1"/>
    <property type="match status" value="1"/>
</dbReference>
<accession>A0A9X2AFB8</accession>
<sequence length="650" mass="74220">MLIIRILIATHSPLWRGNIGGTELFTEELVTRLDGLNQFWVLYRVNEDQIVIDSFMDKGLVTTHSYQLKGKVELNRFVEFSTYLYDIYIQILRNLNIDVLHIQHFMMVGHEISHAASTLGIPIMSSMHDYYTLCPSYNLLNNSNVYCGIPDNLEICDACISQKFNAPGAHMLQWRLQFQSALSLSTLIHYPSEFSRDLAFKAYPVLVNKASVILATSFETIESTEKTIESKISKICILGYYAVQKGAILIREIIPEIIRNGIVVYFIGSSEEQWSFDHDVLNNCRFLGSYDGRHGNVINILKEINPDVVLILSIWPETFMRTLTESWSAHVPAIVLDIGAQSERVREHGGGWIVPKGTLLEIKETILKMLMIEIPGNKVNFTKVCSDTELAIEYHRTYETIMRISPYIDTWDQIIDDITELIGAPRDEVVDSMQRELIHDGSSVANEWIKVNPKTDLEIMEFYQNTRAYLYDLAGVNAITERKKWNHLVHVFLMYNIGIGNIKLLDYGCGIGNDALFFANKNYDIVCFDVGGFNLKLAELRCRKLDLINVQFIGFPQLPRKNEFHAAICFEVLEHVSDPVSVLRNISDSLVIGAFAFITESFELIDAKYPSHLESNRVYIHRLNDIADAVGLSYVTTLANRVLIFKKREM</sequence>
<reference evidence="2" key="1">
    <citation type="submission" date="2022-03" db="EMBL/GenBank/DDBJ databases">
        <title>Draft Genome Sequence of Firmicute Strain S0AB, a Heterotrophic Iron/Sulfur-Oxidizing Extreme Acidophile.</title>
        <authorList>
            <person name="Vergara E."/>
            <person name="Pakostova E."/>
            <person name="Johnson D.B."/>
            <person name="Holmes D.S."/>
        </authorList>
    </citation>
    <scope>NUCLEOTIDE SEQUENCE</scope>
    <source>
        <strain evidence="2">S0AB</strain>
    </source>
</reference>
<keyword evidence="2" id="KW-0830">Ubiquinone</keyword>
<dbReference type="Gene3D" id="3.40.50.150">
    <property type="entry name" value="Vaccinia Virus protein VP39"/>
    <property type="match status" value="1"/>
</dbReference>
<dbReference type="CDD" id="cd02440">
    <property type="entry name" value="AdoMet_MTases"/>
    <property type="match status" value="1"/>
</dbReference>